<dbReference type="RefSeq" id="WP_340820491.1">
    <property type="nucleotide sequence ID" value="NZ_CP150664.1"/>
</dbReference>
<dbReference type="AlphaFoldDB" id="A0A917MBN9"/>
<evidence type="ECO:0000313" key="1">
    <source>
        <dbReference type="EMBL" id="GGG89936.1"/>
    </source>
</evidence>
<organism evidence="1 2">
    <name type="scientific">Polaribacter pacificus</name>
    <dbReference type="NCBI Taxonomy" id="1775173"/>
    <lineage>
        <taxon>Bacteria</taxon>
        <taxon>Pseudomonadati</taxon>
        <taxon>Bacteroidota</taxon>
        <taxon>Flavobacteriia</taxon>
        <taxon>Flavobacteriales</taxon>
        <taxon>Flavobacteriaceae</taxon>
    </lineage>
</organism>
<evidence type="ECO:0008006" key="3">
    <source>
        <dbReference type="Google" id="ProtNLM"/>
    </source>
</evidence>
<dbReference type="InterPro" id="IPR039498">
    <property type="entry name" value="NTP_transf_5"/>
</dbReference>
<reference evidence="1" key="2">
    <citation type="submission" date="2020-09" db="EMBL/GenBank/DDBJ databases">
        <authorList>
            <person name="Sun Q."/>
            <person name="Zhou Y."/>
        </authorList>
    </citation>
    <scope>NUCLEOTIDE SEQUENCE</scope>
    <source>
        <strain evidence="1">CGMCC 1.15763</strain>
    </source>
</reference>
<proteinExistence type="predicted"/>
<evidence type="ECO:0000313" key="2">
    <source>
        <dbReference type="Proteomes" id="UP000633278"/>
    </source>
</evidence>
<dbReference type="EMBL" id="BMJW01000001">
    <property type="protein sequence ID" value="GGG89936.1"/>
    <property type="molecule type" value="Genomic_DNA"/>
</dbReference>
<protein>
    <recommendedName>
        <fullName evidence="3">Nucleotidyltransferase</fullName>
    </recommendedName>
</protein>
<gene>
    <name evidence="1" type="ORF">GCM10011416_03110</name>
</gene>
<dbReference type="Proteomes" id="UP000633278">
    <property type="component" value="Unassembled WGS sequence"/>
</dbReference>
<dbReference type="Pfam" id="PF14907">
    <property type="entry name" value="NTP_transf_5"/>
    <property type="match status" value="1"/>
</dbReference>
<name>A0A917MBN9_9FLAO</name>
<sequence length="369" mass="43536">MMNYKEALYFIGKCLTINYEAHNRKIVEHQIIKNDVNWELVVKISTEHYVFPALYCNLNRANLLSLLPKDLVDFMKEITDLNRERNLQIIEQAKEINSILLANTTRPIFLKGTGNLLEGLYEDIAERMVGDIDFIIAESELENAVNILKKHGYRERVKSEFKPLIFRHYPRLVHKKQIAAVEIHKEVVIKKYTNDFSYKTLRKQLIKTKQGQVVLSYKNQLLLSAFAYQINDRGQQLNMIALRNAYDVFLLSKKTNNTQYIDKNSKIYRPLYGFMLLCKEVFNHPSSIQIPNDFSAKKSLNKFQQLLANPEQIQKRKQKIDRIYIFKTRIFILLEAVYKKETRNWLFAKFADKDWQKSKLSQLGFKPKS</sequence>
<comment type="caution">
    <text evidence="1">The sequence shown here is derived from an EMBL/GenBank/DDBJ whole genome shotgun (WGS) entry which is preliminary data.</text>
</comment>
<reference evidence="1" key="1">
    <citation type="journal article" date="2014" name="Int. J. Syst. Evol. Microbiol.">
        <title>Complete genome sequence of Corynebacterium casei LMG S-19264T (=DSM 44701T), isolated from a smear-ripened cheese.</title>
        <authorList>
            <consortium name="US DOE Joint Genome Institute (JGI-PGF)"/>
            <person name="Walter F."/>
            <person name="Albersmeier A."/>
            <person name="Kalinowski J."/>
            <person name="Ruckert C."/>
        </authorList>
    </citation>
    <scope>NUCLEOTIDE SEQUENCE</scope>
    <source>
        <strain evidence="1">CGMCC 1.15763</strain>
    </source>
</reference>
<keyword evidence="2" id="KW-1185">Reference proteome</keyword>
<accession>A0A917MBN9</accession>